<dbReference type="SUPFAM" id="SSF52540">
    <property type="entry name" value="P-loop containing nucleoside triphosphate hydrolases"/>
    <property type="match status" value="1"/>
</dbReference>
<sequence length="225" mass="25139">MKCVHLVGGEKGGVGKSVMSRLLAQYCLDHQLPFIALDADPSHATLSRSYGEFARSLNLESFESADQIIEVAVEEDVNVTIDLPAQSERLLERWIDENGVLSLCEELGLKLIVWYVVDDGPDSADLLERFLQRWGAEVTCILVKNFGRGADFSRVEQVQAAYPNLACLELPALHAATMRKIDNNGLSFWAAVHNKEIDGHLGMMERQRVRVWQKKAFAQISELLA</sequence>
<dbReference type="OrthoDB" id="69313at2"/>
<gene>
    <name evidence="1" type="ORF">E1H14_05805</name>
</gene>
<protein>
    <submittedName>
        <fullName evidence="1">Mobilization protein MobD</fullName>
    </submittedName>
</protein>
<organism evidence="1 2">
    <name type="scientific">Nitrincola tapanii</name>
    <dbReference type="NCBI Taxonomy" id="1708751"/>
    <lineage>
        <taxon>Bacteria</taxon>
        <taxon>Pseudomonadati</taxon>
        <taxon>Pseudomonadota</taxon>
        <taxon>Gammaproteobacteria</taxon>
        <taxon>Oceanospirillales</taxon>
        <taxon>Oceanospirillaceae</taxon>
        <taxon>Nitrincola</taxon>
    </lineage>
</organism>
<dbReference type="AlphaFoldDB" id="A0A5A9W4E4"/>
<proteinExistence type="predicted"/>
<comment type="caution">
    <text evidence="1">The sequence shown here is derived from an EMBL/GenBank/DDBJ whole genome shotgun (WGS) entry which is preliminary data.</text>
</comment>
<accession>A0A5A9W4E4</accession>
<evidence type="ECO:0000313" key="2">
    <source>
        <dbReference type="Proteomes" id="UP000325302"/>
    </source>
</evidence>
<dbReference type="Proteomes" id="UP000325302">
    <property type="component" value="Unassembled WGS sequence"/>
</dbReference>
<evidence type="ECO:0000313" key="1">
    <source>
        <dbReference type="EMBL" id="KAA0875492.1"/>
    </source>
</evidence>
<keyword evidence="2" id="KW-1185">Reference proteome</keyword>
<reference evidence="1 2" key="1">
    <citation type="submission" date="2019-03" db="EMBL/GenBank/DDBJ databases">
        <title>Nitrincola sp. nov. isolated from an Indian soda lake.</title>
        <authorList>
            <person name="Joshi A."/>
            <person name="Thite S.V."/>
            <person name="Joseph N."/>
            <person name="Dhotre D."/>
            <person name="Moorthy M."/>
            <person name="Shouche Y.S."/>
        </authorList>
    </citation>
    <scope>NUCLEOTIDE SEQUENCE [LARGE SCALE GENOMIC DNA]</scope>
    <source>
        <strain evidence="1 2">MEB193</strain>
    </source>
</reference>
<name>A0A5A9W4E4_9GAMM</name>
<dbReference type="Gene3D" id="3.40.50.300">
    <property type="entry name" value="P-loop containing nucleotide triphosphate hydrolases"/>
    <property type="match status" value="1"/>
</dbReference>
<dbReference type="RefSeq" id="WP_149390498.1">
    <property type="nucleotide sequence ID" value="NZ_SMRS01000003.1"/>
</dbReference>
<dbReference type="EMBL" id="SMRS01000003">
    <property type="protein sequence ID" value="KAA0875492.1"/>
    <property type="molecule type" value="Genomic_DNA"/>
</dbReference>
<dbReference type="InterPro" id="IPR027417">
    <property type="entry name" value="P-loop_NTPase"/>
</dbReference>